<dbReference type="InterPro" id="IPR000456">
    <property type="entry name" value="Ribosomal_bL17"/>
</dbReference>
<keyword evidence="3 4" id="KW-0687">Ribonucleoprotein</keyword>
<sequence>MRHNKAGRTLGRNSSHRRAMLRNMVTSLLDHDRITTTDARAKELRKLADKMITLGKRGDLHARRQALQVIQDRKVVAKLFDRIGPRYQDRPGGYTRIIKLGTRAGDNASLSIIELVEEEFTPRPRKVAAVESVASAPAAATAAPEVAAEADPEVVEEPASEVSGEDSAAPEEPKKDA</sequence>
<evidence type="ECO:0000256" key="5">
    <source>
        <dbReference type="RuleBase" id="RU000660"/>
    </source>
</evidence>
<evidence type="ECO:0000256" key="2">
    <source>
        <dbReference type="ARBA" id="ARBA00022980"/>
    </source>
</evidence>
<dbReference type="Pfam" id="PF01196">
    <property type="entry name" value="Ribosomal_L17"/>
    <property type="match status" value="1"/>
</dbReference>
<protein>
    <recommendedName>
        <fullName evidence="4">Large ribosomal subunit protein bL17</fullName>
    </recommendedName>
</protein>
<dbReference type="GO" id="GO:0005840">
    <property type="term" value="C:ribosome"/>
    <property type="evidence" value="ECO:0007669"/>
    <property type="project" value="UniProtKB-KW"/>
</dbReference>
<keyword evidence="8" id="KW-1185">Reference proteome</keyword>
<evidence type="ECO:0000256" key="4">
    <source>
        <dbReference type="HAMAP-Rule" id="MF_01368"/>
    </source>
</evidence>
<dbReference type="InterPro" id="IPR047859">
    <property type="entry name" value="Ribosomal_bL17_CS"/>
</dbReference>
<feature type="compositionally biased region" description="Acidic residues" evidence="6">
    <location>
        <begin position="148"/>
        <end position="159"/>
    </location>
</feature>
<feature type="compositionally biased region" description="Low complexity" evidence="6">
    <location>
        <begin position="132"/>
        <end position="147"/>
    </location>
</feature>
<dbReference type="Proteomes" id="UP001060414">
    <property type="component" value="Chromosome"/>
</dbReference>
<dbReference type="InterPro" id="IPR036373">
    <property type="entry name" value="Ribosomal_bL17_sf"/>
</dbReference>
<evidence type="ECO:0000256" key="6">
    <source>
        <dbReference type="SAM" id="MobiDB-lite"/>
    </source>
</evidence>
<dbReference type="Gene3D" id="3.90.1030.10">
    <property type="entry name" value="Ribosomal protein L17"/>
    <property type="match status" value="1"/>
</dbReference>
<evidence type="ECO:0000256" key="1">
    <source>
        <dbReference type="ARBA" id="ARBA00008777"/>
    </source>
</evidence>
<dbReference type="EMBL" id="CP092109">
    <property type="protein sequence ID" value="UWZ78989.1"/>
    <property type="molecule type" value="Genomic_DNA"/>
</dbReference>
<dbReference type="NCBIfam" id="TIGR00059">
    <property type="entry name" value="L17"/>
    <property type="match status" value="1"/>
</dbReference>
<dbReference type="SUPFAM" id="SSF64263">
    <property type="entry name" value="Prokaryotic ribosomal protein L17"/>
    <property type="match status" value="1"/>
</dbReference>
<proteinExistence type="inferred from homology"/>
<keyword evidence="2 4" id="KW-0689">Ribosomal protein</keyword>
<evidence type="ECO:0000313" key="8">
    <source>
        <dbReference type="Proteomes" id="UP001060414"/>
    </source>
</evidence>
<comment type="subunit">
    <text evidence="4">Part of the 50S ribosomal subunit. Contacts protein L32.</text>
</comment>
<gene>
    <name evidence="4 7" type="primary">rplQ</name>
    <name evidence="7" type="ORF">L9S41_15075</name>
</gene>
<accession>A0ABY5ZKJ8</accession>
<dbReference type="PANTHER" id="PTHR14413">
    <property type="entry name" value="RIBOSOMAL PROTEIN L17"/>
    <property type="match status" value="1"/>
</dbReference>
<feature type="region of interest" description="Disordered" evidence="6">
    <location>
        <begin position="132"/>
        <end position="177"/>
    </location>
</feature>
<dbReference type="PANTHER" id="PTHR14413:SF16">
    <property type="entry name" value="LARGE RIBOSOMAL SUBUNIT PROTEIN BL17M"/>
    <property type="match status" value="1"/>
</dbReference>
<dbReference type="PROSITE" id="PS01167">
    <property type="entry name" value="RIBOSOMAL_L17"/>
    <property type="match status" value="1"/>
</dbReference>
<dbReference type="HAMAP" id="MF_01368">
    <property type="entry name" value="Ribosomal_bL17"/>
    <property type="match status" value="1"/>
</dbReference>
<organism evidence="7 8">
    <name type="scientific">Geoalkalibacter halelectricus</name>
    <dbReference type="NCBI Taxonomy" id="2847045"/>
    <lineage>
        <taxon>Bacteria</taxon>
        <taxon>Pseudomonadati</taxon>
        <taxon>Thermodesulfobacteriota</taxon>
        <taxon>Desulfuromonadia</taxon>
        <taxon>Desulfuromonadales</taxon>
        <taxon>Geoalkalibacteraceae</taxon>
        <taxon>Geoalkalibacter</taxon>
    </lineage>
</organism>
<reference evidence="7" key="1">
    <citation type="journal article" date="2022" name="Environ. Microbiol.">
        <title>Geoalkalibacter halelectricus SAP #1 sp. nov. possessing extracellular electron transfer and mineral#reducing capabilities from a haloalkaline environment.</title>
        <authorList>
            <person name="Yadav S."/>
            <person name="Singh R."/>
            <person name="Sundharam S.S."/>
            <person name="Chaudhary S."/>
            <person name="Krishnamurthi S."/>
            <person name="Patil S.A."/>
        </authorList>
    </citation>
    <scope>NUCLEOTIDE SEQUENCE</scope>
    <source>
        <strain evidence="7">SAP-1</strain>
    </source>
</reference>
<comment type="similarity">
    <text evidence="1 4 5">Belongs to the bacterial ribosomal protein bL17 family.</text>
</comment>
<evidence type="ECO:0000256" key="3">
    <source>
        <dbReference type="ARBA" id="ARBA00023274"/>
    </source>
</evidence>
<evidence type="ECO:0000313" key="7">
    <source>
        <dbReference type="EMBL" id="UWZ78989.1"/>
    </source>
</evidence>
<dbReference type="RefSeq" id="WP_260747344.1">
    <property type="nucleotide sequence ID" value="NZ_CP092109.1"/>
</dbReference>
<name>A0ABY5ZKJ8_9BACT</name>